<reference evidence="3" key="1">
    <citation type="submission" date="2022-11" db="UniProtKB">
        <authorList>
            <consortium name="WormBaseParasite"/>
        </authorList>
    </citation>
    <scope>IDENTIFICATION</scope>
</reference>
<name>A0A915CWL8_9BILA</name>
<proteinExistence type="predicted"/>
<sequence>MRNSAIILTNIPPLPFCRPGQRFIYNHILYICHQFGPNFRGFRPFACTVKNEASSELVLKNTTHDDKNFRYKCSPGKNNSLSYQAVNCFFNNIFIQPGNFHRNEKTEHSCHQDGDGFLKLVEKTVLHNYCLPIDKTPYLYINDKCPECLLEHITLTLDSEVK</sequence>
<accession>A0A915CWL8</accession>
<feature type="domain" description="Abnormal cell migration protein 18-like fibronectin type I" evidence="1">
    <location>
        <begin position="61"/>
        <end position="116"/>
    </location>
</feature>
<evidence type="ECO:0000313" key="2">
    <source>
        <dbReference type="Proteomes" id="UP000887574"/>
    </source>
</evidence>
<dbReference type="Proteomes" id="UP000887574">
    <property type="component" value="Unplaced"/>
</dbReference>
<dbReference type="InterPro" id="IPR055119">
    <property type="entry name" value="Mig18_Fn1"/>
</dbReference>
<dbReference type="WBParaSite" id="jg13372">
    <property type="protein sequence ID" value="jg13372"/>
    <property type="gene ID" value="jg13372"/>
</dbReference>
<dbReference type="AlphaFoldDB" id="A0A915CWL8"/>
<protein>
    <recommendedName>
        <fullName evidence="1">Abnormal cell migration protein 18-like fibronectin type I domain-containing protein</fullName>
    </recommendedName>
</protein>
<evidence type="ECO:0000313" key="3">
    <source>
        <dbReference type="WBParaSite" id="jg13372"/>
    </source>
</evidence>
<dbReference type="Pfam" id="PF23003">
    <property type="entry name" value="Fn1_2"/>
    <property type="match status" value="1"/>
</dbReference>
<keyword evidence="2" id="KW-1185">Reference proteome</keyword>
<organism evidence="2 3">
    <name type="scientific">Ditylenchus dipsaci</name>
    <dbReference type="NCBI Taxonomy" id="166011"/>
    <lineage>
        <taxon>Eukaryota</taxon>
        <taxon>Metazoa</taxon>
        <taxon>Ecdysozoa</taxon>
        <taxon>Nematoda</taxon>
        <taxon>Chromadorea</taxon>
        <taxon>Rhabditida</taxon>
        <taxon>Tylenchina</taxon>
        <taxon>Tylenchomorpha</taxon>
        <taxon>Sphaerularioidea</taxon>
        <taxon>Anguinidae</taxon>
        <taxon>Anguininae</taxon>
        <taxon>Ditylenchus</taxon>
    </lineage>
</organism>
<evidence type="ECO:0000259" key="1">
    <source>
        <dbReference type="Pfam" id="PF23003"/>
    </source>
</evidence>